<sequence length="78" mass="8022">VIFGDTGVTAQPVDPGTTPPPTTTPGEMPEVSALLDQAQQAFDDANVALREGDLAGYADKVQRAQDLVNQAADLLNGG</sequence>
<feature type="region of interest" description="Disordered" evidence="1">
    <location>
        <begin position="1"/>
        <end position="29"/>
    </location>
</feature>
<organism evidence="2">
    <name type="scientific">hydrothermal vent metagenome</name>
    <dbReference type="NCBI Taxonomy" id="652676"/>
    <lineage>
        <taxon>unclassified sequences</taxon>
        <taxon>metagenomes</taxon>
        <taxon>ecological metagenomes</taxon>
    </lineage>
</organism>
<gene>
    <name evidence="2" type="ORF">MNBD_ACTINO02-1646</name>
</gene>
<dbReference type="EMBL" id="UOEK01000236">
    <property type="protein sequence ID" value="VAW02587.1"/>
    <property type="molecule type" value="Genomic_DNA"/>
</dbReference>
<protein>
    <submittedName>
        <fullName evidence="2">Uncharacterized protein</fullName>
    </submittedName>
</protein>
<accession>A0A3B0SNM2</accession>
<evidence type="ECO:0000256" key="1">
    <source>
        <dbReference type="SAM" id="MobiDB-lite"/>
    </source>
</evidence>
<name>A0A3B0SNM2_9ZZZZ</name>
<reference evidence="2" key="1">
    <citation type="submission" date="2018-06" db="EMBL/GenBank/DDBJ databases">
        <authorList>
            <person name="Zhirakovskaya E."/>
        </authorList>
    </citation>
    <scope>NUCLEOTIDE SEQUENCE</scope>
</reference>
<proteinExistence type="predicted"/>
<feature type="non-terminal residue" evidence="2">
    <location>
        <position position="1"/>
    </location>
</feature>
<dbReference type="AlphaFoldDB" id="A0A3B0SNM2"/>
<evidence type="ECO:0000313" key="2">
    <source>
        <dbReference type="EMBL" id="VAW02587.1"/>
    </source>
</evidence>